<feature type="compositionally biased region" description="Low complexity" evidence="1">
    <location>
        <begin position="1344"/>
        <end position="1358"/>
    </location>
</feature>
<evidence type="ECO:0000313" key="3">
    <source>
        <dbReference type="Proteomes" id="UP000078113"/>
    </source>
</evidence>
<feature type="compositionally biased region" description="Pro residues" evidence="1">
    <location>
        <begin position="86"/>
        <end position="98"/>
    </location>
</feature>
<sequence>MSQDSELGPAMLNNSRRPSAPAFVPGTTDPEEQRRVTMLLDDLERELLHQRTTSNTGHRATSSISTMNTINSVSNSTAGSRLSRPMGPPPTEPLPQLPAFPSSGSANGSRPSSTSVARMNSTASKSRSAGTSTPDTSGRGGNKSNNSTQDSARQEIWVNGLAGPRASSTFSRDSYEPSHHVTARYTICAADEEEDEAHLSDDSRVLSLSNYHSFAGHGGVDDERFTASLQHHSNSLLAAKVATGSSQPSSPSPSLSPRSTTIMTESRRSMESGQSGAPSTAVPTVMIDDVDDFSDDTADYLDDSEDDARRKRRKNLSNRWKFEDQRAIAPSLSRATAARLAGVGGPSGGNNNNNNGVVSLGLHLAQPHAGPSSSSLTASNQPSSQSFTPGSIVPPTASEFTFYEFAPDLPPFAPKDLKPRDLTGTGTWKSIVARAVTSATASGTHRGSIAGGTESPQLQQNPQPPTQGPVSVRQLAADTRARQQRELVMRQRQAQLFAQTRLEPIDLHRHAQQVATMSERGMSPSPAPSFSTNRGSMVDEGDDEVGPDSLHRGLFRSASVSLSGYWDPLENISAYGGGSTVGAGGYGDEASIRSSMYTNPGLGLDFPRQMVQQKIYADSGTQTSPRSSPPTSRPGSPDEVPENGGAAGESMPEGSGSRAPRKVLAGAGTQTEPAGKRGAASGEGDDDDDERSATPSNERTPIKNGVRSAVGGGARPQVINRRRSTIGIDGRADRADRMVGDEPDGWLTPLRAPRLSSRKSNIGTIGRGSSPTTPSLPRRTSINTLMVVRKPLSPLGLGQGMNKDELAMFNGLSQTEGSDAGISSDDDDSDAGSCESDLDLNTPLEELAERSGALDADARGAKRKFEVQRRTNSAAIANSRISPSSKTLLSGPGLSPASARLDRENSTPSPLSTRVVAPLPRGLRQAPNGTRLGPRGQIGGRALGVGLRAGAARTTAVAYSSDEEDATATETENMGSGRFGAGGKKGGAGAGPRTPSYPRSPNTFTQSRLSRPSLGALRKESTSDLSQKVLAAAAAAVAAAAATPTTPLSAPRSSGTGRVSPSATPTRASAGSEITGKRSTSSLSQRNSPGGGMSIPELDEMLYQHQEAAVKREGADVLQRGSTEGVPLTPHRGLSNASLQEDDDLLTSDIDFAMPPSGESFQSIDDLDGLLDSPHQPNGFGVRSVTGTASLRKPASVPALVTERLGGLSLTETTPVKVDPLAGFLREDAGASASGKVLKGHSDLPFIEGSIGHGLDEDAYASSTLHGHTRAALMKKAAAGGVVTASMDADLDESSAQATPLAATVELPCEREDMASDVSTPEPVKPVSKMPTRSTTPGRSASLSAAQAATPKKAAASTGITRPSSVSEKKVQGETKVETAAANTARQRSSSQTSRIRPPNSGRSSLPMSKGSGLRQPGSFSAGTSQGVEKKGASAAAAAAAGTVPAASAVSKPIRKMKSFGDRSSSSFVSPSISTMPRSRPAQSPSPELNKGMSSGSSRPGSAAASRRSNSTYGGPSRPPSSTSMRRTAIPARKNSDALPSNLPQPPGGRGRSSAAPSPTVGSSSRALSPTTPKKTGLRSSGLERSSGLTAPQKPVLGRASSSPVSVVVAAGAGQTTSPAMMETSPQSQHTPTLSSSSRTSSTSSTDSPPMPSTPALTGPAPSPSPSPATSTARRMASTSNLRKPSSIARPSGLPAPSARSSALPLPKSYKV</sequence>
<feature type="compositionally biased region" description="Low complexity" evidence="1">
    <location>
        <begin position="1631"/>
        <end position="1660"/>
    </location>
</feature>
<feature type="compositionally biased region" description="Low complexity" evidence="1">
    <location>
        <begin position="1386"/>
        <end position="1397"/>
    </location>
</feature>
<feature type="region of interest" description="Disordered" evidence="1">
    <location>
        <begin position="608"/>
        <end position="781"/>
    </location>
</feature>
<feature type="region of interest" description="Disordered" evidence="1">
    <location>
        <begin position="513"/>
        <end position="550"/>
    </location>
</feature>
<feature type="compositionally biased region" description="Basic and acidic residues" evidence="1">
    <location>
        <begin position="730"/>
        <end position="740"/>
    </location>
</feature>
<feature type="region of interest" description="Disordered" evidence="1">
    <location>
        <begin position="365"/>
        <end position="392"/>
    </location>
</feature>
<feature type="compositionally biased region" description="Polar residues" evidence="1">
    <location>
        <begin position="1418"/>
        <end position="1427"/>
    </location>
</feature>
<feature type="compositionally biased region" description="Polar residues" evidence="1">
    <location>
        <begin position="271"/>
        <end position="282"/>
    </location>
</feature>
<feature type="region of interest" description="Disordered" evidence="1">
    <location>
        <begin position="1042"/>
        <end position="1096"/>
    </location>
</feature>
<feature type="region of interest" description="Disordered" evidence="1">
    <location>
        <begin position="1113"/>
        <end position="1137"/>
    </location>
</feature>
<dbReference type="Proteomes" id="UP000078113">
    <property type="component" value="Unassembled WGS sequence"/>
</dbReference>
<feature type="compositionally biased region" description="Low complexity" evidence="1">
    <location>
        <begin position="1462"/>
        <end position="1474"/>
    </location>
</feature>
<feature type="compositionally biased region" description="Low complexity" evidence="1">
    <location>
        <begin position="1600"/>
        <end position="1614"/>
    </location>
</feature>
<proteinExistence type="predicted"/>
<feature type="compositionally biased region" description="Polar residues" evidence="1">
    <location>
        <begin position="1331"/>
        <end position="1343"/>
    </location>
</feature>
<feature type="compositionally biased region" description="Polar residues" evidence="1">
    <location>
        <begin position="1077"/>
        <end position="1088"/>
    </location>
</feature>
<feature type="compositionally biased region" description="Low complexity" evidence="1">
    <location>
        <begin position="1578"/>
        <end position="1589"/>
    </location>
</feature>
<feature type="compositionally biased region" description="Basic and acidic residues" evidence="1">
    <location>
        <begin position="1367"/>
        <end position="1377"/>
    </location>
</feature>
<feature type="compositionally biased region" description="Polar residues" evidence="1">
    <location>
        <begin position="116"/>
        <end position="151"/>
    </location>
</feature>
<organism evidence="2 3">
    <name type="scientific">Tilletia walkeri</name>
    <dbReference type="NCBI Taxonomy" id="117179"/>
    <lineage>
        <taxon>Eukaryota</taxon>
        <taxon>Fungi</taxon>
        <taxon>Dikarya</taxon>
        <taxon>Basidiomycota</taxon>
        <taxon>Ustilaginomycotina</taxon>
        <taxon>Exobasidiomycetes</taxon>
        <taxon>Tilletiales</taxon>
        <taxon>Tilletiaceae</taxon>
        <taxon>Tilletia</taxon>
    </lineage>
</organism>
<evidence type="ECO:0000256" key="1">
    <source>
        <dbReference type="SAM" id="MobiDB-lite"/>
    </source>
</evidence>
<feature type="region of interest" description="Disordered" evidence="1">
    <location>
        <begin position="1307"/>
        <end position="1712"/>
    </location>
</feature>
<keyword evidence="3" id="KW-1185">Reference proteome</keyword>
<gene>
    <name evidence="2" type="ORF">A4X09_0g1812</name>
</gene>
<feature type="compositionally biased region" description="Polar residues" evidence="1">
    <location>
        <begin position="870"/>
        <end position="888"/>
    </location>
</feature>
<feature type="compositionally biased region" description="Low complexity" evidence="1">
    <location>
        <begin position="1492"/>
        <end position="1528"/>
    </location>
</feature>
<accession>A0A8X7T6E1</accession>
<feature type="region of interest" description="Disordered" evidence="1">
    <location>
        <begin position="807"/>
        <end position="937"/>
    </location>
</feature>
<reference evidence="2" key="1">
    <citation type="submission" date="2016-04" db="EMBL/GenBank/DDBJ databases">
        <authorList>
            <person name="Nguyen H.D."/>
            <person name="Samba Siva P."/>
            <person name="Cullis J."/>
            <person name="Levesque C.A."/>
            <person name="Hambleton S."/>
        </authorList>
    </citation>
    <scope>NUCLEOTIDE SEQUENCE</scope>
    <source>
        <strain evidence="2">DAOMC 236422</strain>
    </source>
</reference>
<feature type="compositionally biased region" description="Polar residues" evidence="1">
    <location>
        <begin position="1475"/>
        <end position="1487"/>
    </location>
</feature>
<feature type="compositionally biased region" description="Low complexity" evidence="1">
    <location>
        <begin position="61"/>
        <end position="77"/>
    </location>
</feature>
<dbReference type="EMBL" id="LWDG02000047">
    <property type="protein sequence ID" value="KAE8270521.1"/>
    <property type="molecule type" value="Genomic_DNA"/>
</dbReference>
<name>A0A8X7T6E1_9BASI</name>
<evidence type="ECO:0000313" key="2">
    <source>
        <dbReference type="EMBL" id="KAE8270521.1"/>
    </source>
</evidence>
<feature type="region of interest" description="Disordered" evidence="1">
    <location>
        <begin position="1"/>
        <end position="153"/>
    </location>
</feature>
<feature type="compositionally biased region" description="Polar residues" evidence="1">
    <location>
        <begin position="997"/>
        <end position="1010"/>
    </location>
</feature>
<feature type="compositionally biased region" description="Polar residues" evidence="1">
    <location>
        <begin position="50"/>
        <end position="60"/>
    </location>
</feature>
<feature type="compositionally biased region" description="Polar residues" evidence="1">
    <location>
        <begin position="758"/>
        <end position="781"/>
    </location>
</feature>
<reference evidence="2" key="2">
    <citation type="journal article" date="2019" name="IMA Fungus">
        <title>Genome sequencing and comparison of five Tilletia species to identify candidate genes for the detection of regulated species infecting wheat.</title>
        <authorList>
            <person name="Nguyen H.D.T."/>
            <person name="Sultana T."/>
            <person name="Kesanakurti P."/>
            <person name="Hambleton S."/>
        </authorList>
    </citation>
    <scope>NUCLEOTIDE SEQUENCE</scope>
    <source>
        <strain evidence="2">DAOMC 236422</strain>
    </source>
</reference>
<feature type="region of interest" description="Disordered" evidence="1">
    <location>
        <begin position="439"/>
        <end position="474"/>
    </location>
</feature>
<feature type="region of interest" description="Disordered" evidence="1">
    <location>
        <begin position="241"/>
        <end position="284"/>
    </location>
</feature>
<feature type="compositionally biased region" description="Low complexity" evidence="1">
    <location>
        <begin position="245"/>
        <end position="259"/>
    </location>
</feature>
<feature type="compositionally biased region" description="Polar residues" evidence="1">
    <location>
        <begin position="1555"/>
        <end position="1574"/>
    </location>
</feature>
<feature type="region of interest" description="Disordered" evidence="1">
    <location>
        <begin position="958"/>
        <end position="1020"/>
    </location>
</feature>
<feature type="compositionally biased region" description="Gly residues" evidence="1">
    <location>
        <begin position="977"/>
        <end position="990"/>
    </location>
</feature>
<feature type="compositionally biased region" description="Polar residues" evidence="1">
    <location>
        <begin position="1043"/>
        <end position="1069"/>
    </location>
</feature>
<protein>
    <submittedName>
        <fullName evidence="2">Uncharacterized protein</fullName>
    </submittedName>
</protein>
<feature type="compositionally biased region" description="Low complexity" evidence="1">
    <location>
        <begin position="99"/>
        <end position="115"/>
    </location>
</feature>
<feature type="compositionally biased region" description="Polar residues" evidence="1">
    <location>
        <begin position="1615"/>
        <end position="1630"/>
    </location>
</feature>
<feature type="compositionally biased region" description="Low complexity" evidence="1">
    <location>
        <begin position="1433"/>
        <end position="1451"/>
    </location>
</feature>
<comment type="caution">
    <text evidence="2">The sequence shown here is derived from an EMBL/GenBank/DDBJ whole genome shotgun (WGS) entry which is preliminary data.</text>
</comment>
<feature type="compositionally biased region" description="Basic and acidic residues" evidence="1">
    <location>
        <begin position="856"/>
        <end position="869"/>
    </location>
</feature>
<feature type="compositionally biased region" description="Polar residues" evidence="1">
    <location>
        <begin position="371"/>
        <end position="389"/>
    </location>
</feature>